<dbReference type="SUPFAM" id="SSF103481">
    <property type="entry name" value="Multidrug resistance efflux transporter EmrE"/>
    <property type="match status" value="2"/>
</dbReference>
<feature type="transmembrane region" description="Helical" evidence="1">
    <location>
        <begin position="270"/>
        <end position="288"/>
    </location>
</feature>
<dbReference type="EMBL" id="BSNF01000008">
    <property type="protein sequence ID" value="GLQ07006.1"/>
    <property type="molecule type" value="Genomic_DNA"/>
</dbReference>
<feature type="transmembrane region" description="Helical" evidence="1">
    <location>
        <begin position="130"/>
        <end position="147"/>
    </location>
</feature>
<evidence type="ECO:0000313" key="4">
    <source>
        <dbReference type="Proteomes" id="UP001161409"/>
    </source>
</evidence>
<feature type="transmembrane region" description="Helical" evidence="1">
    <location>
        <begin position="48"/>
        <end position="68"/>
    </location>
</feature>
<comment type="caution">
    <text evidence="3">The sequence shown here is derived from an EMBL/GenBank/DDBJ whole genome shotgun (WGS) entry which is preliminary data.</text>
</comment>
<dbReference type="PANTHER" id="PTHR22911:SF103">
    <property type="entry name" value="BLR2811 PROTEIN"/>
    <property type="match status" value="1"/>
</dbReference>
<dbReference type="PANTHER" id="PTHR22911">
    <property type="entry name" value="ACYL-MALONYL CONDENSING ENZYME-RELATED"/>
    <property type="match status" value="1"/>
</dbReference>
<organism evidence="3 4">
    <name type="scientific">Sneathiella chinensis</name>
    <dbReference type="NCBI Taxonomy" id="349750"/>
    <lineage>
        <taxon>Bacteria</taxon>
        <taxon>Pseudomonadati</taxon>
        <taxon>Pseudomonadota</taxon>
        <taxon>Alphaproteobacteria</taxon>
        <taxon>Sneathiellales</taxon>
        <taxon>Sneathiellaceae</taxon>
        <taxon>Sneathiella</taxon>
    </lineage>
</organism>
<feature type="domain" description="EamA" evidence="2">
    <location>
        <begin position="15"/>
        <end position="147"/>
    </location>
</feature>
<feature type="domain" description="EamA" evidence="2">
    <location>
        <begin position="157"/>
        <end position="286"/>
    </location>
</feature>
<proteinExistence type="predicted"/>
<evidence type="ECO:0000313" key="3">
    <source>
        <dbReference type="EMBL" id="GLQ07006.1"/>
    </source>
</evidence>
<evidence type="ECO:0000259" key="2">
    <source>
        <dbReference type="Pfam" id="PF00892"/>
    </source>
</evidence>
<dbReference type="Pfam" id="PF00892">
    <property type="entry name" value="EamA"/>
    <property type="match status" value="2"/>
</dbReference>
<gene>
    <name evidence="3" type="ORF">GCM10007924_22270</name>
</gene>
<feature type="transmembrane region" description="Helical" evidence="1">
    <location>
        <begin position="106"/>
        <end position="125"/>
    </location>
</feature>
<reference evidence="3" key="1">
    <citation type="journal article" date="2014" name="Int. J. Syst. Evol. Microbiol.">
        <title>Complete genome of a new Firmicutes species belonging to the dominant human colonic microbiota ('Ruminococcus bicirculans') reveals two chromosomes and a selective capacity to utilize plant glucans.</title>
        <authorList>
            <consortium name="NISC Comparative Sequencing Program"/>
            <person name="Wegmann U."/>
            <person name="Louis P."/>
            <person name="Goesmann A."/>
            <person name="Henrissat B."/>
            <person name="Duncan S.H."/>
            <person name="Flint H.J."/>
        </authorList>
    </citation>
    <scope>NUCLEOTIDE SEQUENCE</scope>
    <source>
        <strain evidence="3">NBRC 103408</strain>
    </source>
</reference>
<sequence length="296" mass="32281">MSASANTQPLASSYRGIFLYCTAVFLFVVMDSFAKYAATIYSPLQVVWARYAFHMLLMVLILGPTLRGKLVRTANLKLQVFRSMLLLGATICFFTALKYIPLADAGAMGSTAPLFVTVMSVLFLGEKVSFRRWTAVLVGFAGALIILRPGMSAVHPAMFLVLGMAVFYSSYQITTRKLAGVDPALTTLFYTALVGTVAMSFVLPSVWITPPDLEGWLLLGVIGLIGGVSHFIIILAFSYSTASNVAPFSYTQLIWTAVFGFAIFGDFPDGYTILGAIIIVGSGLYILYRERVRHSH</sequence>
<accession>A0ABQ5U5G2</accession>
<dbReference type="Proteomes" id="UP001161409">
    <property type="component" value="Unassembled WGS sequence"/>
</dbReference>
<keyword evidence="4" id="KW-1185">Reference proteome</keyword>
<feature type="transmembrane region" description="Helical" evidence="1">
    <location>
        <begin position="17"/>
        <end position="36"/>
    </location>
</feature>
<protein>
    <submittedName>
        <fullName evidence="3">DMT transporter permease</fullName>
    </submittedName>
</protein>
<keyword evidence="1" id="KW-0812">Transmembrane</keyword>
<feature type="transmembrane region" description="Helical" evidence="1">
    <location>
        <begin position="183"/>
        <end position="203"/>
    </location>
</feature>
<evidence type="ECO:0000256" key="1">
    <source>
        <dbReference type="SAM" id="Phobius"/>
    </source>
</evidence>
<dbReference type="InterPro" id="IPR000620">
    <property type="entry name" value="EamA_dom"/>
</dbReference>
<keyword evidence="1" id="KW-1133">Transmembrane helix</keyword>
<dbReference type="InterPro" id="IPR037185">
    <property type="entry name" value="EmrE-like"/>
</dbReference>
<feature type="transmembrane region" description="Helical" evidence="1">
    <location>
        <begin position="245"/>
        <end position="264"/>
    </location>
</feature>
<keyword evidence="1" id="KW-0472">Membrane</keyword>
<name>A0ABQ5U5G2_9PROT</name>
<reference evidence="3" key="2">
    <citation type="submission" date="2023-01" db="EMBL/GenBank/DDBJ databases">
        <title>Draft genome sequence of Sneathiella chinensis strain NBRC 103408.</title>
        <authorList>
            <person name="Sun Q."/>
            <person name="Mori K."/>
        </authorList>
    </citation>
    <scope>NUCLEOTIDE SEQUENCE</scope>
    <source>
        <strain evidence="3">NBRC 103408</strain>
    </source>
</reference>
<feature type="transmembrane region" description="Helical" evidence="1">
    <location>
        <begin position="215"/>
        <end position="238"/>
    </location>
</feature>
<feature type="transmembrane region" description="Helical" evidence="1">
    <location>
        <begin position="80"/>
        <end position="100"/>
    </location>
</feature>
<feature type="transmembrane region" description="Helical" evidence="1">
    <location>
        <begin position="153"/>
        <end position="171"/>
    </location>
</feature>
<dbReference type="RefSeq" id="WP_169561092.1">
    <property type="nucleotide sequence ID" value="NZ_BSNF01000008.1"/>
</dbReference>